<proteinExistence type="predicted"/>
<name>A0A0W8FN21_9ZZZZ</name>
<dbReference type="Pfam" id="PF12838">
    <property type="entry name" value="Fer4_7"/>
    <property type="match status" value="1"/>
</dbReference>
<dbReference type="Gene3D" id="3.30.70.20">
    <property type="match status" value="1"/>
</dbReference>
<protein>
    <submittedName>
        <fullName evidence="2">Ferredoxin</fullName>
    </submittedName>
</protein>
<dbReference type="SUPFAM" id="SSF54862">
    <property type="entry name" value="4Fe-4S ferredoxins"/>
    <property type="match status" value="1"/>
</dbReference>
<comment type="caution">
    <text evidence="2">The sequence shown here is derived from an EMBL/GenBank/DDBJ whole genome shotgun (WGS) entry which is preliminary data.</text>
</comment>
<reference evidence="2" key="1">
    <citation type="journal article" date="2015" name="Proc. Natl. Acad. Sci. U.S.A.">
        <title>Networks of energetic and metabolic interactions define dynamics in microbial communities.</title>
        <authorList>
            <person name="Embree M."/>
            <person name="Liu J.K."/>
            <person name="Al-Bassam M.M."/>
            <person name="Zengler K."/>
        </authorList>
    </citation>
    <scope>NUCLEOTIDE SEQUENCE</scope>
</reference>
<organism evidence="2">
    <name type="scientific">hydrocarbon metagenome</name>
    <dbReference type="NCBI Taxonomy" id="938273"/>
    <lineage>
        <taxon>unclassified sequences</taxon>
        <taxon>metagenomes</taxon>
        <taxon>ecological metagenomes</taxon>
    </lineage>
</organism>
<feature type="domain" description="4Fe-4S ferredoxin-type" evidence="1">
    <location>
        <begin position="212"/>
        <end position="239"/>
    </location>
</feature>
<gene>
    <name evidence="2" type="ORF">ASZ90_007979</name>
</gene>
<evidence type="ECO:0000259" key="1">
    <source>
        <dbReference type="PROSITE" id="PS51379"/>
    </source>
</evidence>
<dbReference type="InterPro" id="IPR017900">
    <property type="entry name" value="4Fe4S_Fe_S_CS"/>
</dbReference>
<sequence length="266" mass="29126">MIYYTAPFMVGIYEYSVGRMDKELAALYKEYYETAYQKEMGESNIPGFKAVPVGENISSDISALPYKLIEDEIGDATCIAVTPCICRKEARLNGEGCNHELETCLSFGVAAEYYIENGIGRKIDADEAVDILKKADEAGLVHACTNVKHLANICNCCPCCCASMKGITGKGLLREKFFNPLYEPVIGTESCTACSACMDKCPVKAIEIEETPSVNRDKCLGCGLCATACLLGLISMIPRKDRQEPYNRMIELGLAILTKKQENAAK</sequence>
<dbReference type="AlphaFoldDB" id="A0A0W8FN21"/>
<feature type="domain" description="4Fe-4S ferredoxin-type" evidence="1">
    <location>
        <begin position="182"/>
        <end position="211"/>
    </location>
</feature>
<evidence type="ECO:0000313" key="2">
    <source>
        <dbReference type="EMBL" id="KUG22247.1"/>
    </source>
</evidence>
<dbReference type="EMBL" id="LNQE01000977">
    <property type="protein sequence ID" value="KUG22247.1"/>
    <property type="molecule type" value="Genomic_DNA"/>
</dbReference>
<accession>A0A0W8FN21</accession>
<dbReference type="InterPro" id="IPR017896">
    <property type="entry name" value="4Fe4S_Fe-S-bd"/>
</dbReference>
<dbReference type="PROSITE" id="PS51379">
    <property type="entry name" value="4FE4S_FER_2"/>
    <property type="match status" value="2"/>
</dbReference>
<dbReference type="PROSITE" id="PS00198">
    <property type="entry name" value="4FE4S_FER_1"/>
    <property type="match status" value="1"/>
</dbReference>